<dbReference type="InterPro" id="IPR029063">
    <property type="entry name" value="SAM-dependent_MTases_sf"/>
</dbReference>
<proteinExistence type="predicted"/>
<keyword evidence="1" id="KW-0812">Transmembrane</keyword>
<dbReference type="PANTHER" id="PTHR32026:SF10">
    <property type="entry name" value="METHYLTRANSFERASE-LIKE PROTEIN 24-RELATED"/>
    <property type="match status" value="1"/>
</dbReference>
<name>A0A9P6UD86_9FUNG</name>
<reference evidence="3" key="1">
    <citation type="journal article" date="2020" name="Fungal Divers.">
        <title>Resolving the Mortierellaceae phylogeny through synthesis of multi-gene phylogenetics and phylogenomics.</title>
        <authorList>
            <person name="Vandepol N."/>
            <person name="Liber J."/>
            <person name="Desiro A."/>
            <person name="Na H."/>
            <person name="Kennedy M."/>
            <person name="Barry K."/>
            <person name="Grigoriev I.V."/>
            <person name="Miller A.N."/>
            <person name="O'Donnell K."/>
            <person name="Stajich J.E."/>
            <person name="Bonito G."/>
        </authorList>
    </citation>
    <scope>NUCLEOTIDE SEQUENCE</scope>
    <source>
        <strain evidence="3">BC1065</strain>
    </source>
</reference>
<dbReference type="InterPro" id="IPR025714">
    <property type="entry name" value="Methyltranfer_dom"/>
</dbReference>
<dbReference type="Pfam" id="PF13383">
    <property type="entry name" value="Methyltransf_22"/>
    <property type="match status" value="1"/>
</dbReference>
<gene>
    <name evidence="3" type="ORF">DFQ27_002601</name>
</gene>
<evidence type="ECO:0000313" key="4">
    <source>
        <dbReference type="Proteomes" id="UP000807716"/>
    </source>
</evidence>
<protein>
    <recommendedName>
        <fullName evidence="2">Methyltransferase domain-containing protein</fullName>
    </recommendedName>
</protein>
<keyword evidence="1" id="KW-1133">Transmembrane helix</keyword>
<comment type="caution">
    <text evidence="3">The sequence shown here is derived from an EMBL/GenBank/DDBJ whole genome shotgun (WGS) entry which is preliminary data.</text>
</comment>
<feature type="transmembrane region" description="Helical" evidence="1">
    <location>
        <begin position="12"/>
        <end position="32"/>
    </location>
</feature>
<evidence type="ECO:0000313" key="3">
    <source>
        <dbReference type="EMBL" id="KAG0270610.1"/>
    </source>
</evidence>
<evidence type="ECO:0000256" key="1">
    <source>
        <dbReference type="SAM" id="Phobius"/>
    </source>
</evidence>
<dbReference type="PANTHER" id="PTHR32026">
    <property type="entry name" value="METHYLTRANSFERASE-LIKE PROTEIN 24"/>
    <property type="match status" value="1"/>
</dbReference>
<organism evidence="3 4">
    <name type="scientific">Actinomortierella ambigua</name>
    <dbReference type="NCBI Taxonomy" id="1343610"/>
    <lineage>
        <taxon>Eukaryota</taxon>
        <taxon>Fungi</taxon>
        <taxon>Fungi incertae sedis</taxon>
        <taxon>Mucoromycota</taxon>
        <taxon>Mortierellomycotina</taxon>
        <taxon>Mortierellomycetes</taxon>
        <taxon>Mortierellales</taxon>
        <taxon>Mortierellaceae</taxon>
        <taxon>Actinomortierella</taxon>
    </lineage>
</organism>
<dbReference type="OrthoDB" id="10006218at2759"/>
<accession>A0A9P6UD86</accession>
<dbReference type="SUPFAM" id="SSF53335">
    <property type="entry name" value="S-adenosyl-L-methionine-dependent methyltransferases"/>
    <property type="match status" value="1"/>
</dbReference>
<sequence>MTLRKGTIQLYAWKVVPIVVIFGTIAWLFTIIDNKEMRQQYQRYQQQQQQQYSQHDQSQQTDSNWAPSRLREIMTRYEAIYQKHVQQRDAMLKKMSFGSSSFNPWGYPMVWWWYFQPAFNCPYEVQRVGTLADGGKWVCGLSLYEEKKVDKCVIYSFGVASESTFEEDILARTHCEIYAYDASVDKLANGLDGNPRAHFKKIFVGTKDKVDDNGNEWKTLKTIMKENGHDWIDLLKIDVEGFEYEVLNGIMDAVAGSPGDDNVSKPVLPFSQLQLELHLKDGMPFNEFLDFWRRLESFGLRAFSTEPNLLATTMWKLPLWFSEYSFINTAGRHPLIE</sequence>
<feature type="domain" description="Methyltransferase" evidence="2">
    <location>
        <begin position="78"/>
        <end position="310"/>
    </location>
</feature>
<dbReference type="AlphaFoldDB" id="A0A9P6UD86"/>
<dbReference type="Gene3D" id="3.40.50.150">
    <property type="entry name" value="Vaccinia Virus protein VP39"/>
    <property type="match status" value="1"/>
</dbReference>
<keyword evidence="4" id="KW-1185">Reference proteome</keyword>
<dbReference type="Proteomes" id="UP000807716">
    <property type="component" value="Unassembled WGS sequence"/>
</dbReference>
<keyword evidence="1" id="KW-0472">Membrane</keyword>
<evidence type="ECO:0000259" key="2">
    <source>
        <dbReference type="Pfam" id="PF13383"/>
    </source>
</evidence>
<dbReference type="InterPro" id="IPR026913">
    <property type="entry name" value="METTL24"/>
</dbReference>
<dbReference type="EMBL" id="JAAAJB010000002">
    <property type="protein sequence ID" value="KAG0270610.1"/>
    <property type="molecule type" value="Genomic_DNA"/>
</dbReference>